<evidence type="ECO:0000313" key="3">
    <source>
        <dbReference type="Proteomes" id="UP000523007"/>
    </source>
</evidence>
<keyword evidence="1" id="KW-0472">Membrane</keyword>
<protein>
    <submittedName>
        <fullName evidence="2">Uncharacterized protein</fullName>
    </submittedName>
</protein>
<reference evidence="2 3" key="1">
    <citation type="submission" date="2020-08" db="EMBL/GenBank/DDBJ databases">
        <title>Sequencing the genomes of 1000 actinobacteria strains.</title>
        <authorList>
            <person name="Klenk H.-P."/>
        </authorList>
    </citation>
    <scope>NUCLEOTIDE SEQUENCE [LARGE SCALE GENOMIC DNA]</scope>
    <source>
        <strain evidence="2 3">DSM 102030</strain>
    </source>
</reference>
<comment type="caution">
    <text evidence="2">The sequence shown here is derived from an EMBL/GenBank/DDBJ whole genome shotgun (WGS) entry which is preliminary data.</text>
</comment>
<proteinExistence type="predicted"/>
<dbReference type="AlphaFoldDB" id="A0A7W7RC77"/>
<evidence type="ECO:0000256" key="1">
    <source>
        <dbReference type="SAM" id="Phobius"/>
    </source>
</evidence>
<evidence type="ECO:0000313" key="2">
    <source>
        <dbReference type="EMBL" id="MBB4929229.1"/>
    </source>
</evidence>
<feature type="transmembrane region" description="Helical" evidence="1">
    <location>
        <begin position="6"/>
        <end position="30"/>
    </location>
</feature>
<keyword evidence="1" id="KW-1133">Transmembrane helix</keyword>
<organism evidence="2 3">
    <name type="scientific">Lipingzhangella halophila</name>
    <dbReference type="NCBI Taxonomy" id="1783352"/>
    <lineage>
        <taxon>Bacteria</taxon>
        <taxon>Bacillati</taxon>
        <taxon>Actinomycetota</taxon>
        <taxon>Actinomycetes</taxon>
        <taxon>Streptosporangiales</taxon>
        <taxon>Nocardiopsidaceae</taxon>
        <taxon>Lipingzhangella</taxon>
    </lineage>
</organism>
<dbReference type="RefSeq" id="WP_184573536.1">
    <property type="nucleotide sequence ID" value="NZ_JACHJT010000001.1"/>
</dbReference>
<name>A0A7W7RC77_9ACTN</name>
<dbReference type="Proteomes" id="UP000523007">
    <property type="component" value="Unassembled WGS sequence"/>
</dbReference>
<keyword evidence="1" id="KW-0812">Transmembrane</keyword>
<dbReference type="EMBL" id="JACHJT010000001">
    <property type="protein sequence ID" value="MBB4929229.1"/>
    <property type="molecule type" value="Genomic_DNA"/>
</dbReference>
<sequence length="128" mass="13423">MGREDGMGLLLMLFALMFLALIVVVAVAGLRFTVLELMERASGPDQVSGPRYQVPPAGAGGETQVGGYSLLAGPEDAEPPLEISEATVVCVRELVAAGREPHAVQLVQAQTGVDALRAQQIVGWIVGR</sequence>
<accession>A0A7W7RC77</accession>
<keyword evidence="3" id="KW-1185">Reference proteome</keyword>
<gene>
    <name evidence="2" type="ORF">F4561_000049</name>
</gene>